<dbReference type="AlphaFoldDB" id="A0A851YKZ3"/>
<dbReference type="Pfam" id="PF14929">
    <property type="entry name" value="TAF1_subA"/>
    <property type="match status" value="1"/>
</dbReference>
<feature type="non-terminal residue" evidence="1">
    <location>
        <position position="1"/>
    </location>
</feature>
<evidence type="ECO:0000313" key="2">
    <source>
        <dbReference type="Proteomes" id="UP000648918"/>
    </source>
</evidence>
<dbReference type="InterPro" id="IPR039495">
    <property type="entry name" value="TAF1A"/>
</dbReference>
<organism evidence="1 2">
    <name type="scientific">Halcyon senegalensis</name>
    <dbReference type="NCBI Taxonomy" id="342381"/>
    <lineage>
        <taxon>Eukaryota</taxon>
        <taxon>Metazoa</taxon>
        <taxon>Chordata</taxon>
        <taxon>Craniata</taxon>
        <taxon>Vertebrata</taxon>
        <taxon>Euteleostomi</taxon>
        <taxon>Archelosauria</taxon>
        <taxon>Archosauria</taxon>
        <taxon>Dinosauria</taxon>
        <taxon>Saurischia</taxon>
        <taxon>Theropoda</taxon>
        <taxon>Coelurosauria</taxon>
        <taxon>Aves</taxon>
        <taxon>Neognathae</taxon>
        <taxon>Neoaves</taxon>
        <taxon>Telluraves</taxon>
        <taxon>Coraciimorphae</taxon>
        <taxon>Coraciiformes</taxon>
        <taxon>Alcedinidae</taxon>
        <taxon>Halcyon</taxon>
    </lineage>
</organism>
<name>A0A851YKZ3_9AVES</name>
<dbReference type="PANTHER" id="PTHR32122:SF1">
    <property type="entry name" value="TATA BOX-BINDING PROTEIN-ASSOCIATED FACTOR RNA POLYMERASE I SUBUNIT A"/>
    <property type="match status" value="1"/>
</dbReference>
<comment type="caution">
    <text evidence="1">The sequence shown here is derived from an EMBL/GenBank/DDBJ whole genome shotgun (WGS) entry which is preliminary data.</text>
</comment>
<feature type="non-terminal residue" evidence="1">
    <location>
        <position position="414"/>
    </location>
</feature>
<dbReference type="Proteomes" id="UP000648918">
    <property type="component" value="Unassembled WGS sequence"/>
</dbReference>
<gene>
    <name evidence="1" type="primary">Taf1a</name>
    <name evidence="1" type="ORF">HALSEN_R02040</name>
</gene>
<dbReference type="GO" id="GO:0006360">
    <property type="term" value="P:transcription by RNA polymerase I"/>
    <property type="evidence" value="ECO:0007669"/>
    <property type="project" value="InterPro"/>
</dbReference>
<accession>A0A851YKZ3</accession>
<dbReference type="OrthoDB" id="6272197at2759"/>
<sequence length="414" mass="48979">SSCEHKLNFKKSKEVCLSYIQDAMLQKQWKRAAEFLTFYVESLEKDFSRQDVNPSEMIWRIGAEILWHHSHGSVKEFNSFIEQMKILSVKRYLKVCLEHVFHLLCHGLIDEAYQTLSLAESWRFGEQTAVQDKEIKLIQAYRGLLDYYSWSKKKNILLEYGECQDGFDDLSVEQEMHSCFRKAAVNLKEIIKVPGVWDLFVKCYVDLLEFYGAHNEARQVLNEYAYNSKFPANPNAHVYLYEFLKRHGESKKSLISALKILHDIVPSHELMIDFNTMLQKSKKRKNRRLGLEVIFAALDYAGWKENVKAWSCLARQVKQIVISEKHLDWIKQEWNSRKDWWPAFHFSRYLAKRNWQKNESLSYEKALVAGILLGKECKYFKYVSHQGCKAQMKRFRVLKKFVNKHSLVYLRISG</sequence>
<dbReference type="InterPro" id="IPR052669">
    <property type="entry name" value="SL1/TIF-IB_Component"/>
</dbReference>
<protein>
    <submittedName>
        <fullName evidence="1">TAF1A polymerase</fullName>
    </submittedName>
</protein>
<dbReference type="GO" id="GO:0000120">
    <property type="term" value="C:RNA polymerase I transcription regulator complex"/>
    <property type="evidence" value="ECO:0007669"/>
    <property type="project" value="InterPro"/>
</dbReference>
<keyword evidence="2" id="KW-1185">Reference proteome</keyword>
<proteinExistence type="predicted"/>
<evidence type="ECO:0000313" key="1">
    <source>
        <dbReference type="EMBL" id="NXD78818.1"/>
    </source>
</evidence>
<dbReference type="EMBL" id="WBNJ01000062">
    <property type="protein sequence ID" value="NXD78818.1"/>
    <property type="molecule type" value="Genomic_DNA"/>
</dbReference>
<dbReference type="PANTHER" id="PTHR32122">
    <property type="entry name" value="TATA BOX-BINDING PROTEIN ASSOCIATED FACTOR RNA POLYMERASE I SUBUNIT A"/>
    <property type="match status" value="1"/>
</dbReference>
<reference evidence="1" key="1">
    <citation type="submission" date="2019-09" db="EMBL/GenBank/DDBJ databases">
        <title>Bird 10,000 Genomes (B10K) Project - Family phase.</title>
        <authorList>
            <person name="Zhang G."/>
        </authorList>
    </citation>
    <scope>NUCLEOTIDE SEQUENCE</scope>
    <source>
        <strain evidence="1">B10K-DU-024-03</strain>
        <tissue evidence="1">Muscle</tissue>
    </source>
</reference>